<keyword evidence="3" id="KW-0804">Transcription</keyword>
<dbReference type="RefSeq" id="WP_110576792.1">
    <property type="nucleotide sequence ID" value="NZ_QKLW01000008.1"/>
</dbReference>
<evidence type="ECO:0000256" key="2">
    <source>
        <dbReference type="ARBA" id="ARBA00023125"/>
    </source>
</evidence>
<name>A0A318UUF1_9GAMM</name>
<evidence type="ECO:0000313" key="5">
    <source>
        <dbReference type="EMBL" id="PYF79523.1"/>
    </source>
</evidence>
<organism evidence="5 6">
    <name type="scientific">Marinomonas alcarazii</name>
    <dbReference type="NCBI Taxonomy" id="491949"/>
    <lineage>
        <taxon>Bacteria</taxon>
        <taxon>Pseudomonadati</taxon>
        <taxon>Pseudomonadota</taxon>
        <taxon>Gammaproteobacteria</taxon>
        <taxon>Oceanospirillales</taxon>
        <taxon>Oceanospirillaceae</taxon>
        <taxon>Marinomonas</taxon>
    </lineage>
</organism>
<comment type="caution">
    <text evidence="5">The sequence shown here is derived from an EMBL/GenBank/DDBJ whole genome shotgun (WGS) entry which is preliminary data.</text>
</comment>
<dbReference type="PANTHER" id="PTHR44846:SF1">
    <property type="entry name" value="MANNOSYL-D-GLYCERATE TRANSPORT_METABOLISM SYSTEM REPRESSOR MNGR-RELATED"/>
    <property type="match status" value="1"/>
</dbReference>
<dbReference type="InterPro" id="IPR036390">
    <property type="entry name" value="WH_DNA-bd_sf"/>
</dbReference>
<dbReference type="AlphaFoldDB" id="A0A318UUF1"/>
<dbReference type="SMART" id="SM00866">
    <property type="entry name" value="UTRA"/>
    <property type="match status" value="1"/>
</dbReference>
<dbReference type="GO" id="GO:0045892">
    <property type="term" value="P:negative regulation of DNA-templated transcription"/>
    <property type="evidence" value="ECO:0007669"/>
    <property type="project" value="TreeGrafter"/>
</dbReference>
<dbReference type="InterPro" id="IPR050679">
    <property type="entry name" value="Bact_HTH_transcr_reg"/>
</dbReference>
<dbReference type="Pfam" id="PF00392">
    <property type="entry name" value="GntR"/>
    <property type="match status" value="1"/>
</dbReference>
<dbReference type="PANTHER" id="PTHR44846">
    <property type="entry name" value="MANNOSYL-D-GLYCERATE TRANSPORT/METABOLISM SYSTEM REPRESSOR MNGR-RELATED"/>
    <property type="match status" value="1"/>
</dbReference>
<dbReference type="Gene3D" id="1.10.10.10">
    <property type="entry name" value="Winged helix-like DNA-binding domain superfamily/Winged helix DNA-binding domain"/>
    <property type="match status" value="1"/>
</dbReference>
<dbReference type="SMART" id="SM00345">
    <property type="entry name" value="HTH_GNTR"/>
    <property type="match status" value="1"/>
</dbReference>
<dbReference type="CDD" id="cd07377">
    <property type="entry name" value="WHTH_GntR"/>
    <property type="match status" value="1"/>
</dbReference>
<feature type="domain" description="HTH gntR-type" evidence="4">
    <location>
        <begin position="3"/>
        <end position="71"/>
    </location>
</feature>
<dbReference type="InterPro" id="IPR011663">
    <property type="entry name" value="UTRA"/>
</dbReference>
<dbReference type="Gene3D" id="3.40.1410.10">
    <property type="entry name" value="Chorismate lyase-like"/>
    <property type="match status" value="1"/>
</dbReference>
<proteinExistence type="predicted"/>
<dbReference type="GO" id="GO:0003677">
    <property type="term" value="F:DNA binding"/>
    <property type="evidence" value="ECO:0007669"/>
    <property type="project" value="UniProtKB-KW"/>
</dbReference>
<accession>A0A318UUF1</accession>
<dbReference type="EMBL" id="QKLW01000008">
    <property type="protein sequence ID" value="PYF79523.1"/>
    <property type="molecule type" value="Genomic_DNA"/>
</dbReference>
<dbReference type="InterPro" id="IPR028978">
    <property type="entry name" value="Chorismate_lyase_/UTRA_dom_sf"/>
</dbReference>
<dbReference type="GO" id="GO:0003700">
    <property type="term" value="F:DNA-binding transcription factor activity"/>
    <property type="evidence" value="ECO:0007669"/>
    <property type="project" value="InterPro"/>
</dbReference>
<keyword evidence="1" id="KW-0805">Transcription regulation</keyword>
<sequence length="235" mass="27126">MSLKHYRHLQEHFHSLIRNKVLEAGSKLPSEREIGEQFKLTRVTVRQALQSLEMEGMVYRQNRRGWFVSPPAVVYDPAAHLSFNIFVTEQGYTPHTEKLQQTLVAADSEVATKMNLAVGTPVLFLHRRRYIDNRPVLIEKMYINTTLLPGIEEEDLTQSLSQLLARKYQMSYRDMDLSFKATSLPEEATSALGITAGQSGLNIERINYTQDKQVLEIDYEYWRHDAVTIQIAIRD</sequence>
<evidence type="ECO:0000256" key="1">
    <source>
        <dbReference type="ARBA" id="ARBA00023015"/>
    </source>
</evidence>
<dbReference type="PROSITE" id="PS50949">
    <property type="entry name" value="HTH_GNTR"/>
    <property type="match status" value="1"/>
</dbReference>
<gene>
    <name evidence="5" type="ORF">DFP75_10846</name>
</gene>
<evidence type="ECO:0000256" key="3">
    <source>
        <dbReference type="ARBA" id="ARBA00023163"/>
    </source>
</evidence>
<evidence type="ECO:0000313" key="6">
    <source>
        <dbReference type="Proteomes" id="UP000247551"/>
    </source>
</evidence>
<dbReference type="SUPFAM" id="SSF46785">
    <property type="entry name" value="Winged helix' DNA-binding domain"/>
    <property type="match status" value="1"/>
</dbReference>
<dbReference type="InterPro" id="IPR000524">
    <property type="entry name" value="Tscrpt_reg_HTH_GntR"/>
</dbReference>
<dbReference type="InterPro" id="IPR036388">
    <property type="entry name" value="WH-like_DNA-bd_sf"/>
</dbReference>
<dbReference type="SUPFAM" id="SSF64288">
    <property type="entry name" value="Chorismate lyase-like"/>
    <property type="match status" value="1"/>
</dbReference>
<protein>
    <submittedName>
        <fullName evidence="5">GntR family transcriptional regulator</fullName>
    </submittedName>
</protein>
<dbReference type="Pfam" id="PF07702">
    <property type="entry name" value="UTRA"/>
    <property type="match status" value="1"/>
</dbReference>
<reference evidence="5 6" key="1">
    <citation type="submission" date="2018-06" db="EMBL/GenBank/DDBJ databases">
        <title>Genomic Encyclopedia of Type Strains, Phase III (KMG-III): the genomes of soil and plant-associated and newly described type strains.</title>
        <authorList>
            <person name="Whitman W."/>
        </authorList>
    </citation>
    <scope>NUCLEOTIDE SEQUENCE [LARGE SCALE GENOMIC DNA]</scope>
    <source>
        <strain evidence="5 6">CECT 7730</strain>
    </source>
</reference>
<evidence type="ECO:0000259" key="4">
    <source>
        <dbReference type="PROSITE" id="PS50949"/>
    </source>
</evidence>
<keyword evidence="6" id="KW-1185">Reference proteome</keyword>
<dbReference type="PRINTS" id="PR00035">
    <property type="entry name" value="HTHGNTR"/>
</dbReference>
<keyword evidence="2" id="KW-0238">DNA-binding</keyword>
<dbReference type="Proteomes" id="UP000247551">
    <property type="component" value="Unassembled WGS sequence"/>
</dbReference>